<evidence type="ECO:0000256" key="3">
    <source>
        <dbReference type="ARBA" id="ARBA00022741"/>
    </source>
</evidence>
<feature type="transmembrane region" description="Helical" evidence="8">
    <location>
        <begin position="156"/>
        <end position="174"/>
    </location>
</feature>
<dbReference type="PANTHER" id="PTHR43394">
    <property type="entry name" value="ATP-DEPENDENT PERMEASE MDL1, MITOCHONDRIAL"/>
    <property type="match status" value="1"/>
</dbReference>
<proteinExistence type="predicted"/>
<dbReference type="PROSITE" id="PS00211">
    <property type="entry name" value="ABC_TRANSPORTER_1"/>
    <property type="match status" value="1"/>
</dbReference>
<dbReference type="InterPro" id="IPR011527">
    <property type="entry name" value="ABC1_TM_dom"/>
</dbReference>
<dbReference type="Pfam" id="PF00664">
    <property type="entry name" value="ABC_membrane"/>
    <property type="match status" value="1"/>
</dbReference>
<dbReference type="InterPro" id="IPR017871">
    <property type="entry name" value="ABC_transporter-like_CS"/>
</dbReference>
<gene>
    <name evidence="11" type="ORF">AB0C36_03950</name>
</gene>
<dbReference type="Gene3D" id="1.20.1560.10">
    <property type="entry name" value="ABC transporter type 1, transmembrane domain"/>
    <property type="match status" value="1"/>
</dbReference>
<feature type="transmembrane region" description="Helical" evidence="8">
    <location>
        <begin position="131"/>
        <end position="150"/>
    </location>
</feature>
<evidence type="ECO:0000256" key="4">
    <source>
        <dbReference type="ARBA" id="ARBA00022840"/>
    </source>
</evidence>
<dbReference type="Proteomes" id="UP001551482">
    <property type="component" value="Unassembled WGS sequence"/>
</dbReference>
<evidence type="ECO:0000313" key="12">
    <source>
        <dbReference type="Proteomes" id="UP001551482"/>
    </source>
</evidence>
<dbReference type="InterPro" id="IPR003593">
    <property type="entry name" value="AAA+_ATPase"/>
</dbReference>
<name>A0ABV3DB42_9ACTN</name>
<sequence>MPNLRILWSFVRPHRRTLVLGLVLGLFVTATTLASPMATKWVLDALDESRSIAPAVAVLAGLLVVGSAVQSFQWIMLGSMGEQVVRDARSSMVRRLLRLRLGDLTGRSSGELVTRVTSDTVLIREAAASSLTRLVNGAVGLVGALALMAFLDWVLFAVTVGSLAVVTLLVAVLMPRMAKAQAAAQESVGRLGAALDGALRAIRTVKSARAEERESLRIEAEADESARHSIRAVRIEAVVWTITMAGVQLAILLILAIGAYRVESGALSVSSLIAFLLYAFQLLEPATELATVVTQLQSGIAAASRIAQLNELDLEGPDPRAKAAVPSQVYAHTDTAAAIAFHDVTARYAPDAQPALDGVSFDVPRVGHTAIVGPSGAGKTTVFSLMLEFLHPEAGHLSLGGRPAYLWPLHESRRRIAYVEQDTPLVPGTLADNLRYLRPAAGDDELWEALRAVRLDERAKTFPDGLATVLADTTVSGGERQRIALARAFVADPEILLLDEATAQLDGLTEAAVQTFIRERSAHAAVVTIAHRLSTVVEADRIVVLERGRLRATGTHRELLATDTLYRDMVTALRVTTTLGDVSRETPSHAAAVSGRAPAVSEG</sequence>
<dbReference type="InterPro" id="IPR039421">
    <property type="entry name" value="Type_1_exporter"/>
</dbReference>
<feature type="domain" description="ABC transmembrane type-1" evidence="10">
    <location>
        <begin position="19"/>
        <end position="298"/>
    </location>
</feature>
<dbReference type="Pfam" id="PF00005">
    <property type="entry name" value="ABC_tran"/>
    <property type="match status" value="1"/>
</dbReference>
<dbReference type="PANTHER" id="PTHR43394:SF1">
    <property type="entry name" value="ATP-BINDING CASSETTE SUB-FAMILY B MEMBER 10, MITOCHONDRIAL"/>
    <property type="match status" value="1"/>
</dbReference>
<reference evidence="11 12" key="1">
    <citation type="submission" date="2024-06" db="EMBL/GenBank/DDBJ databases">
        <title>The Natural Products Discovery Center: Release of the First 8490 Sequenced Strains for Exploring Actinobacteria Biosynthetic Diversity.</title>
        <authorList>
            <person name="Kalkreuter E."/>
            <person name="Kautsar S.A."/>
            <person name="Yang D."/>
            <person name="Bader C.D."/>
            <person name="Teijaro C.N."/>
            <person name="Fluegel L."/>
            <person name="Davis C.M."/>
            <person name="Simpson J.R."/>
            <person name="Lauterbach L."/>
            <person name="Steele A.D."/>
            <person name="Gui C."/>
            <person name="Meng S."/>
            <person name="Li G."/>
            <person name="Viehrig K."/>
            <person name="Ye F."/>
            <person name="Su P."/>
            <person name="Kiefer A.F."/>
            <person name="Nichols A."/>
            <person name="Cepeda A.J."/>
            <person name="Yan W."/>
            <person name="Fan B."/>
            <person name="Jiang Y."/>
            <person name="Adhikari A."/>
            <person name="Zheng C.-J."/>
            <person name="Schuster L."/>
            <person name="Cowan T.M."/>
            <person name="Smanski M.J."/>
            <person name="Chevrette M.G."/>
            <person name="De Carvalho L.P.S."/>
            <person name="Shen B."/>
        </authorList>
    </citation>
    <scope>NUCLEOTIDE SEQUENCE [LARGE SCALE GENOMIC DNA]</scope>
    <source>
        <strain evidence="11 12">NPDC048946</strain>
    </source>
</reference>
<feature type="domain" description="ABC transporter" evidence="9">
    <location>
        <begin position="339"/>
        <end position="572"/>
    </location>
</feature>
<dbReference type="Gene3D" id="3.40.50.300">
    <property type="entry name" value="P-loop containing nucleotide triphosphate hydrolases"/>
    <property type="match status" value="1"/>
</dbReference>
<evidence type="ECO:0000256" key="8">
    <source>
        <dbReference type="SAM" id="Phobius"/>
    </source>
</evidence>
<dbReference type="EMBL" id="JBEZFP010000006">
    <property type="protein sequence ID" value="MEU8132642.1"/>
    <property type="molecule type" value="Genomic_DNA"/>
</dbReference>
<evidence type="ECO:0000313" key="11">
    <source>
        <dbReference type="EMBL" id="MEU8132642.1"/>
    </source>
</evidence>
<evidence type="ECO:0000256" key="2">
    <source>
        <dbReference type="ARBA" id="ARBA00022692"/>
    </source>
</evidence>
<evidence type="ECO:0000256" key="6">
    <source>
        <dbReference type="ARBA" id="ARBA00023136"/>
    </source>
</evidence>
<evidence type="ECO:0000259" key="10">
    <source>
        <dbReference type="PROSITE" id="PS50929"/>
    </source>
</evidence>
<dbReference type="PROSITE" id="PS50893">
    <property type="entry name" value="ABC_TRANSPORTER_2"/>
    <property type="match status" value="1"/>
</dbReference>
<keyword evidence="6 8" id="KW-0472">Membrane</keyword>
<dbReference type="SUPFAM" id="SSF52540">
    <property type="entry name" value="P-loop containing nucleoside triphosphate hydrolases"/>
    <property type="match status" value="1"/>
</dbReference>
<keyword evidence="4 11" id="KW-0067">ATP-binding</keyword>
<evidence type="ECO:0000256" key="7">
    <source>
        <dbReference type="SAM" id="MobiDB-lite"/>
    </source>
</evidence>
<keyword evidence="12" id="KW-1185">Reference proteome</keyword>
<dbReference type="SUPFAM" id="SSF90123">
    <property type="entry name" value="ABC transporter transmembrane region"/>
    <property type="match status" value="1"/>
</dbReference>
<dbReference type="InterPro" id="IPR027417">
    <property type="entry name" value="P-loop_NTPase"/>
</dbReference>
<dbReference type="InterPro" id="IPR003439">
    <property type="entry name" value="ABC_transporter-like_ATP-bd"/>
</dbReference>
<dbReference type="RefSeq" id="WP_358348783.1">
    <property type="nucleotide sequence ID" value="NZ_JBEZFP010000006.1"/>
</dbReference>
<keyword evidence="2 8" id="KW-0812">Transmembrane</keyword>
<feature type="transmembrane region" description="Helical" evidence="8">
    <location>
        <begin position="237"/>
        <end position="260"/>
    </location>
</feature>
<keyword evidence="3" id="KW-0547">Nucleotide-binding</keyword>
<dbReference type="GO" id="GO:0005524">
    <property type="term" value="F:ATP binding"/>
    <property type="evidence" value="ECO:0007669"/>
    <property type="project" value="UniProtKB-KW"/>
</dbReference>
<feature type="transmembrane region" description="Helical" evidence="8">
    <location>
        <begin position="50"/>
        <end position="69"/>
    </location>
</feature>
<organism evidence="11 12">
    <name type="scientific">Streptodolium elevatio</name>
    <dbReference type="NCBI Taxonomy" id="3157996"/>
    <lineage>
        <taxon>Bacteria</taxon>
        <taxon>Bacillati</taxon>
        <taxon>Actinomycetota</taxon>
        <taxon>Actinomycetes</taxon>
        <taxon>Kitasatosporales</taxon>
        <taxon>Streptomycetaceae</taxon>
        <taxon>Streptodolium</taxon>
    </lineage>
</organism>
<comment type="subcellular location">
    <subcellularLocation>
        <location evidence="1">Cell membrane</location>
        <topology evidence="1">Multi-pass membrane protein</topology>
    </subcellularLocation>
</comment>
<accession>A0ABV3DB42</accession>
<dbReference type="CDD" id="cd18551">
    <property type="entry name" value="ABC_6TM_LmrA_like"/>
    <property type="match status" value="1"/>
</dbReference>
<evidence type="ECO:0000259" key="9">
    <source>
        <dbReference type="PROSITE" id="PS50893"/>
    </source>
</evidence>
<feature type="region of interest" description="Disordered" evidence="7">
    <location>
        <begin position="584"/>
        <end position="603"/>
    </location>
</feature>
<evidence type="ECO:0000256" key="5">
    <source>
        <dbReference type="ARBA" id="ARBA00022989"/>
    </source>
</evidence>
<protein>
    <submittedName>
        <fullName evidence="11">ABC transporter ATP-binding protein</fullName>
    </submittedName>
</protein>
<dbReference type="InterPro" id="IPR036640">
    <property type="entry name" value="ABC1_TM_sf"/>
</dbReference>
<evidence type="ECO:0000256" key="1">
    <source>
        <dbReference type="ARBA" id="ARBA00004651"/>
    </source>
</evidence>
<keyword evidence="5 8" id="KW-1133">Transmembrane helix</keyword>
<dbReference type="SMART" id="SM00382">
    <property type="entry name" value="AAA"/>
    <property type="match status" value="1"/>
</dbReference>
<dbReference type="PROSITE" id="PS50929">
    <property type="entry name" value="ABC_TM1F"/>
    <property type="match status" value="1"/>
</dbReference>
<comment type="caution">
    <text evidence="11">The sequence shown here is derived from an EMBL/GenBank/DDBJ whole genome shotgun (WGS) entry which is preliminary data.</text>
</comment>